<dbReference type="eggNOG" id="COG1484">
    <property type="taxonomic scope" value="Bacteria"/>
</dbReference>
<protein>
    <submittedName>
        <fullName evidence="2">IstB domain protein ATP-binding protein</fullName>
    </submittedName>
</protein>
<accession>A9B386</accession>
<keyword evidence="2" id="KW-0067">ATP-binding</keyword>
<dbReference type="HOGENOM" id="CLU_062999_3_2_0"/>
<keyword evidence="3" id="KW-1185">Reference proteome</keyword>
<dbReference type="Gene3D" id="3.40.50.300">
    <property type="entry name" value="P-loop containing nucleotide triphosphate hydrolases"/>
    <property type="match status" value="1"/>
</dbReference>
<dbReference type="STRING" id="316274.Haur_1404"/>
<keyword evidence="2" id="KW-0547">Nucleotide-binding</keyword>
<dbReference type="FunCoup" id="A9B386">
    <property type="interactions" value="49"/>
</dbReference>
<dbReference type="AlphaFoldDB" id="A9B386"/>
<dbReference type="BioCyc" id="HAUR316274:GHYA-1425-MONOMER"/>
<proteinExistence type="predicted"/>
<organism evidence="2 3">
    <name type="scientific">Herpetosiphon aurantiacus (strain ATCC 23779 / DSM 785 / 114-95)</name>
    <dbReference type="NCBI Taxonomy" id="316274"/>
    <lineage>
        <taxon>Bacteria</taxon>
        <taxon>Bacillati</taxon>
        <taxon>Chloroflexota</taxon>
        <taxon>Chloroflexia</taxon>
        <taxon>Herpetosiphonales</taxon>
        <taxon>Herpetosiphonaceae</taxon>
        <taxon>Herpetosiphon</taxon>
    </lineage>
</organism>
<dbReference type="GO" id="GO:0006260">
    <property type="term" value="P:DNA replication"/>
    <property type="evidence" value="ECO:0007669"/>
    <property type="project" value="TreeGrafter"/>
</dbReference>
<reference evidence="2 3" key="1">
    <citation type="journal article" date="2011" name="Stand. Genomic Sci.">
        <title>Complete genome sequence of the filamentous gliding predatory bacterium Herpetosiphon aurantiacus type strain (114-95(T)).</title>
        <authorList>
            <person name="Kiss H."/>
            <person name="Nett M."/>
            <person name="Domin N."/>
            <person name="Martin K."/>
            <person name="Maresca J.A."/>
            <person name="Copeland A."/>
            <person name="Lapidus A."/>
            <person name="Lucas S."/>
            <person name="Berry K.W."/>
            <person name="Glavina Del Rio T."/>
            <person name="Dalin E."/>
            <person name="Tice H."/>
            <person name="Pitluck S."/>
            <person name="Richardson P."/>
            <person name="Bruce D."/>
            <person name="Goodwin L."/>
            <person name="Han C."/>
            <person name="Detter J.C."/>
            <person name="Schmutz J."/>
            <person name="Brettin T."/>
            <person name="Land M."/>
            <person name="Hauser L."/>
            <person name="Kyrpides N.C."/>
            <person name="Ivanova N."/>
            <person name="Goker M."/>
            <person name="Woyke T."/>
            <person name="Klenk H.P."/>
            <person name="Bryant D.A."/>
        </authorList>
    </citation>
    <scope>NUCLEOTIDE SEQUENCE [LARGE SCALE GENOMIC DNA]</scope>
    <source>
        <strain evidence="3">ATCC 23779 / DSM 785 / 114-95</strain>
    </source>
</reference>
<dbReference type="Pfam" id="PF01695">
    <property type="entry name" value="IstB_IS21"/>
    <property type="match status" value="1"/>
</dbReference>
<sequence>MQRFDTSIQASVTPAPDMLPPVVPWEPNETCPCCKGAGYFVYDVAVDHHMFGKLQACGCLQQRQIERRRSELHAKSGLAPFRGKTFASFDRTIAGVDHAVGAAQAFADNPDGFLTLVGNPGCGKTHLAQAIGNALQARGFEVVWSTAPDALRLLRSTFDQTSNKPKNSFDEQFELFRKAPMLLLDDLGAENATDWGKETLFQLLNERYEYQRPTVITSNLHPNTAEANRRFGMRLCSRLLDAVQGQLVVVQAADYRRRDPMDRLGAA</sequence>
<feature type="domain" description="AAA+ ATPase" evidence="1">
    <location>
        <begin position="110"/>
        <end position="241"/>
    </location>
</feature>
<evidence type="ECO:0000313" key="2">
    <source>
        <dbReference type="EMBL" id="ABX04049.1"/>
    </source>
</evidence>
<dbReference type="InterPro" id="IPR003593">
    <property type="entry name" value="AAA+_ATPase"/>
</dbReference>
<dbReference type="PANTHER" id="PTHR30050">
    <property type="entry name" value="CHROMOSOMAL REPLICATION INITIATOR PROTEIN DNAA"/>
    <property type="match status" value="1"/>
</dbReference>
<dbReference type="GO" id="GO:0005524">
    <property type="term" value="F:ATP binding"/>
    <property type="evidence" value="ECO:0007669"/>
    <property type="project" value="UniProtKB-KW"/>
</dbReference>
<evidence type="ECO:0000259" key="1">
    <source>
        <dbReference type="SMART" id="SM00382"/>
    </source>
</evidence>
<name>A9B386_HERA2</name>
<dbReference type="Proteomes" id="UP000000787">
    <property type="component" value="Chromosome"/>
</dbReference>
<dbReference type="InterPro" id="IPR002611">
    <property type="entry name" value="IstB_ATP-bd"/>
</dbReference>
<dbReference type="KEGG" id="hau:Haur_1404"/>
<gene>
    <name evidence="2" type="ordered locus">Haur_1404</name>
</gene>
<dbReference type="SUPFAM" id="SSF52540">
    <property type="entry name" value="P-loop containing nucleoside triphosphate hydrolases"/>
    <property type="match status" value="1"/>
</dbReference>
<dbReference type="EMBL" id="CP000875">
    <property type="protein sequence ID" value="ABX04049.1"/>
    <property type="molecule type" value="Genomic_DNA"/>
</dbReference>
<dbReference type="InParanoid" id="A9B386"/>
<dbReference type="InterPro" id="IPR027417">
    <property type="entry name" value="P-loop_NTPase"/>
</dbReference>
<dbReference type="CDD" id="cd00009">
    <property type="entry name" value="AAA"/>
    <property type="match status" value="1"/>
</dbReference>
<dbReference type="PANTHER" id="PTHR30050:SF4">
    <property type="entry name" value="ATP-BINDING PROTEIN RV3427C IN INSERTION SEQUENCE-RELATED"/>
    <property type="match status" value="1"/>
</dbReference>
<evidence type="ECO:0000313" key="3">
    <source>
        <dbReference type="Proteomes" id="UP000000787"/>
    </source>
</evidence>
<dbReference type="SMART" id="SM00382">
    <property type="entry name" value="AAA"/>
    <property type="match status" value="1"/>
</dbReference>